<comment type="caution">
    <text evidence="11">The sequence shown here is derived from an EMBL/GenBank/DDBJ whole genome shotgun (WGS) entry which is preliminary data.</text>
</comment>
<sequence length="431" mass="45681">MPSITAAKPPVSKTYVIAAATIGTALEFYDFAIYSFFSIQIGKLFFPQFSSISQFLLSIAVFGVGFVIRPIGGVVIGAYADRVGRKKAMVLTIMLMAISCALIACAPPYSVAGVAAPIIVLIARLVQGFAAGGEFGPGTTLLMEYATDKKRAFFASWNFAATALGLVFGSIVATLINTLLDKDLVASWGWRLPFLLGIVAAPLGSLIRTRLEETLIVDAAGTTARQPAFGALKAVLTKHLDLTMVGTLAELGGSVSVYITAFFLPAHAIRTLHMSSTHAAISGVVSSLVLFLSAPIMGYLADRFSRKRVLLISRCAMIIVVYPAFLLLSMHPTLIMLCGVSAVLAVLVTGQIIPVLVMIPEMFPTNVRATGIAMTYVVSASIFGGFSPLIAAVLTARSGNPLAPAWYVAAACLMSLFALIWLRDRTGEKLT</sequence>
<dbReference type="PROSITE" id="PS50850">
    <property type="entry name" value="MFS"/>
    <property type="match status" value="1"/>
</dbReference>
<evidence type="ECO:0000313" key="12">
    <source>
        <dbReference type="Proteomes" id="UP000033618"/>
    </source>
</evidence>
<keyword evidence="5 9" id="KW-0812">Transmembrane</keyword>
<gene>
    <name evidence="11" type="ORF">WM40_15070</name>
</gene>
<dbReference type="EMBL" id="LAQU01000015">
    <property type="protein sequence ID" value="KKB62838.1"/>
    <property type="molecule type" value="Genomic_DNA"/>
</dbReference>
<evidence type="ECO:0000256" key="2">
    <source>
        <dbReference type="ARBA" id="ARBA00008240"/>
    </source>
</evidence>
<feature type="transmembrane region" description="Helical" evidence="9">
    <location>
        <begin position="405"/>
        <end position="422"/>
    </location>
</feature>
<evidence type="ECO:0000313" key="11">
    <source>
        <dbReference type="EMBL" id="KKB62838.1"/>
    </source>
</evidence>
<protein>
    <submittedName>
        <fullName evidence="11">Major facilitator transporter</fullName>
    </submittedName>
</protein>
<keyword evidence="4" id="KW-1003">Cell membrane</keyword>
<feature type="transmembrane region" description="Helical" evidence="9">
    <location>
        <begin position="371"/>
        <end position="393"/>
    </location>
</feature>
<evidence type="ECO:0000256" key="6">
    <source>
        <dbReference type="ARBA" id="ARBA00022847"/>
    </source>
</evidence>
<evidence type="ECO:0000256" key="1">
    <source>
        <dbReference type="ARBA" id="ARBA00004651"/>
    </source>
</evidence>
<dbReference type="FunFam" id="1.20.1250.20:FF:000001">
    <property type="entry name" value="Dicarboxylate MFS transporter"/>
    <property type="match status" value="1"/>
</dbReference>
<evidence type="ECO:0000256" key="4">
    <source>
        <dbReference type="ARBA" id="ARBA00022475"/>
    </source>
</evidence>
<dbReference type="GO" id="GO:0005886">
    <property type="term" value="C:plasma membrane"/>
    <property type="evidence" value="ECO:0007669"/>
    <property type="project" value="UniProtKB-SubCell"/>
</dbReference>
<dbReference type="Pfam" id="PF00083">
    <property type="entry name" value="Sugar_tr"/>
    <property type="match status" value="1"/>
</dbReference>
<evidence type="ECO:0000256" key="3">
    <source>
        <dbReference type="ARBA" id="ARBA00022448"/>
    </source>
</evidence>
<name>A0A0F5JYC9_9BURK</name>
<feature type="transmembrane region" description="Helical" evidence="9">
    <location>
        <begin position="309"/>
        <end position="328"/>
    </location>
</feature>
<dbReference type="Proteomes" id="UP000033618">
    <property type="component" value="Unassembled WGS sequence"/>
</dbReference>
<dbReference type="SUPFAM" id="SSF103473">
    <property type="entry name" value="MFS general substrate transporter"/>
    <property type="match status" value="1"/>
</dbReference>
<proteinExistence type="inferred from homology"/>
<feature type="transmembrane region" description="Helical" evidence="9">
    <location>
        <begin position="242"/>
        <end position="264"/>
    </location>
</feature>
<dbReference type="InterPro" id="IPR011701">
    <property type="entry name" value="MFS"/>
</dbReference>
<dbReference type="OrthoDB" id="6766492at2"/>
<feature type="transmembrane region" description="Helical" evidence="9">
    <location>
        <begin position="334"/>
        <end position="359"/>
    </location>
</feature>
<dbReference type="Gene3D" id="1.20.1250.20">
    <property type="entry name" value="MFS general substrate transporter like domains"/>
    <property type="match status" value="2"/>
</dbReference>
<dbReference type="PANTHER" id="PTHR43528:SF3">
    <property type="entry name" value="CITRATE-PROTON SYMPORTER"/>
    <property type="match status" value="1"/>
</dbReference>
<dbReference type="AlphaFoldDB" id="A0A0F5JYC9"/>
<evidence type="ECO:0000256" key="9">
    <source>
        <dbReference type="SAM" id="Phobius"/>
    </source>
</evidence>
<dbReference type="GO" id="GO:0015293">
    <property type="term" value="F:symporter activity"/>
    <property type="evidence" value="ECO:0007669"/>
    <property type="project" value="UniProtKB-KW"/>
</dbReference>
<dbReference type="InterPro" id="IPR036259">
    <property type="entry name" value="MFS_trans_sf"/>
</dbReference>
<keyword evidence="8 9" id="KW-0472">Membrane</keyword>
<evidence type="ECO:0000256" key="7">
    <source>
        <dbReference type="ARBA" id="ARBA00022989"/>
    </source>
</evidence>
<dbReference type="PROSITE" id="PS00217">
    <property type="entry name" value="SUGAR_TRANSPORT_2"/>
    <property type="match status" value="1"/>
</dbReference>
<dbReference type="RefSeq" id="WP_024903297.1">
    <property type="nucleotide sequence ID" value="NZ_CADFGU010000007.1"/>
</dbReference>
<feature type="transmembrane region" description="Helical" evidence="9">
    <location>
        <begin position="154"/>
        <end position="176"/>
    </location>
</feature>
<accession>A0A0F5JYC9</accession>
<feature type="transmembrane region" description="Helical" evidence="9">
    <location>
        <begin position="188"/>
        <end position="207"/>
    </location>
</feature>
<dbReference type="InterPro" id="IPR005828">
    <property type="entry name" value="MFS_sugar_transport-like"/>
</dbReference>
<evidence type="ECO:0000256" key="8">
    <source>
        <dbReference type="ARBA" id="ARBA00023136"/>
    </source>
</evidence>
<reference evidence="11 12" key="1">
    <citation type="submission" date="2015-03" db="EMBL/GenBank/DDBJ databases">
        <title>Draft Genome Sequence of Burkholderia andropogonis type strain ICMP2807, isolated from Sorghum bicolor.</title>
        <authorList>
            <person name="Lopes-Santos L."/>
            <person name="Castro D.B."/>
            <person name="Ottoboni L.M."/>
            <person name="Park D."/>
            <person name="Weirc B.S."/>
            <person name="Destefano S.A."/>
        </authorList>
    </citation>
    <scope>NUCLEOTIDE SEQUENCE [LARGE SCALE GENOMIC DNA]</scope>
    <source>
        <strain evidence="11 12">ICMP2807</strain>
    </source>
</reference>
<dbReference type="InterPro" id="IPR005829">
    <property type="entry name" value="Sugar_transporter_CS"/>
</dbReference>
<feature type="transmembrane region" description="Helical" evidence="9">
    <location>
        <begin position="88"/>
        <end position="109"/>
    </location>
</feature>
<evidence type="ECO:0000259" key="10">
    <source>
        <dbReference type="PROSITE" id="PS50850"/>
    </source>
</evidence>
<keyword evidence="7 9" id="KW-1133">Transmembrane helix</keyword>
<feature type="domain" description="Major facilitator superfamily (MFS) profile" evidence="10">
    <location>
        <begin position="16"/>
        <end position="427"/>
    </location>
</feature>
<organism evidence="11 12">
    <name type="scientific">Robbsia andropogonis</name>
    <dbReference type="NCBI Taxonomy" id="28092"/>
    <lineage>
        <taxon>Bacteria</taxon>
        <taxon>Pseudomonadati</taxon>
        <taxon>Pseudomonadota</taxon>
        <taxon>Betaproteobacteria</taxon>
        <taxon>Burkholderiales</taxon>
        <taxon>Burkholderiaceae</taxon>
        <taxon>Robbsia</taxon>
    </lineage>
</organism>
<dbReference type="InterPro" id="IPR020846">
    <property type="entry name" value="MFS_dom"/>
</dbReference>
<comment type="subcellular location">
    <subcellularLocation>
        <location evidence="1">Cell membrane</location>
        <topology evidence="1">Multi-pass membrane protein</topology>
    </subcellularLocation>
</comment>
<comment type="similarity">
    <text evidence="2">Belongs to the major facilitator superfamily. Metabolite:H+ Symporter (MHS) family (TC 2.A.1.6) family.</text>
</comment>
<dbReference type="InterPro" id="IPR051084">
    <property type="entry name" value="H+-coupled_symporters"/>
</dbReference>
<keyword evidence="6" id="KW-0769">Symport</keyword>
<dbReference type="PATRIC" id="fig|28092.6.peg.3558"/>
<dbReference type="PROSITE" id="PS00216">
    <property type="entry name" value="SUGAR_TRANSPORT_1"/>
    <property type="match status" value="1"/>
</dbReference>
<feature type="transmembrane region" description="Helical" evidence="9">
    <location>
        <begin position="276"/>
        <end position="297"/>
    </location>
</feature>
<dbReference type="PANTHER" id="PTHR43528">
    <property type="entry name" value="ALPHA-KETOGLUTARATE PERMEASE"/>
    <property type="match status" value="1"/>
</dbReference>
<dbReference type="Pfam" id="PF07690">
    <property type="entry name" value="MFS_1"/>
    <property type="match status" value="1"/>
</dbReference>
<evidence type="ECO:0000256" key="5">
    <source>
        <dbReference type="ARBA" id="ARBA00022692"/>
    </source>
</evidence>
<keyword evidence="3" id="KW-0813">Transport</keyword>
<dbReference type="STRING" id="28092.WM40_15070"/>
<feature type="transmembrane region" description="Helical" evidence="9">
    <location>
        <begin position="55"/>
        <end position="76"/>
    </location>
</feature>
<keyword evidence="12" id="KW-1185">Reference proteome</keyword>